<sequence>MSFPEFRFAGKHLKVEVGPPPLGLLPECFFGFFSVVTVDGEPLFGEVIGNHLEPDECGIEIVTELMQATLCLLNPRMSLRPYCAKCLNPPSGMECGQFLSGHRKIPDITYCARIGRNYYLFALENRTLVVYYKINEHWTDGDIEVIVPVEKVLRLPFMEFAEDVINMAENFRNYLLSNMEDIKKFLISSGCEEWVITEKELAGYKSLLTTLKSIYSEKTNLGGDYGAETKGEVL</sequence>
<dbReference type="Proteomes" id="UP000306007">
    <property type="component" value="Chromosome"/>
</dbReference>
<dbReference type="OrthoDB" id="375660at2157"/>
<evidence type="ECO:0000313" key="1">
    <source>
        <dbReference type="EMBL" id="QDA31006.1"/>
    </source>
</evidence>
<keyword evidence="2" id="KW-1185">Reference proteome</keyword>
<reference evidence="1 2" key="1">
    <citation type="submission" date="2019-06" db="EMBL/GenBank/DDBJ databases">
        <title>Thermococcus indicus sp. nov., a Fe(III)-reducing hyperthermophilic archaeon isolated from the Onnuri vent field of the Central Indian Ocean ridge.</title>
        <authorList>
            <person name="Lim J.K."/>
            <person name="Kim Y.J."/>
            <person name="Kwon K.K."/>
        </authorList>
    </citation>
    <scope>NUCLEOTIDE SEQUENCE [LARGE SCALE GENOMIC DNA]</scope>
    <source>
        <strain evidence="1 2">IOH1</strain>
    </source>
</reference>
<name>A0A4Y5SJL4_9EURY</name>
<accession>A0A4Y5SJL4</accession>
<proteinExistence type="predicted"/>
<organism evidence="1 2">
    <name type="scientific">Thermococcus indicus</name>
    <dbReference type="NCBI Taxonomy" id="2586643"/>
    <lineage>
        <taxon>Archaea</taxon>
        <taxon>Methanobacteriati</taxon>
        <taxon>Methanobacteriota</taxon>
        <taxon>Thermococci</taxon>
        <taxon>Thermococcales</taxon>
        <taxon>Thermococcaceae</taxon>
        <taxon>Thermococcus</taxon>
    </lineage>
</organism>
<protein>
    <submittedName>
        <fullName evidence="1">Uncharacterized protein</fullName>
    </submittedName>
</protein>
<dbReference type="AlphaFoldDB" id="A0A4Y5SJL4"/>
<dbReference type="EMBL" id="CP040846">
    <property type="protein sequence ID" value="QDA31006.1"/>
    <property type="molecule type" value="Genomic_DNA"/>
</dbReference>
<evidence type="ECO:0000313" key="2">
    <source>
        <dbReference type="Proteomes" id="UP000306007"/>
    </source>
</evidence>
<dbReference type="KEGG" id="tic:FH039_04500"/>
<dbReference type="GeneID" id="40474418"/>
<gene>
    <name evidence="1" type="ORF">FH039_04500</name>
</gene>
<dbReference type="RefSeq" id="WP_139680360.1">
    <property type="nucleotide sequence ID" value="NZ_CP040846.1"/>
</dbReference>